<dbReference type="EMBL" id="NWTN01000021">
    <property type="protein sequence ID" value="PRQ65507.1"/>
    <property type="molecule type" value="Genomic_DNA"/>
</dbReference>
<keyword evidence="2" id="KW-0804">Transcription</keyword>
<reference evidence="4 7" key="3">
    <citation type="submission" date="2018-11" db="EMBL/GenBank/DDBJ databases">
        <title>Complete Genome Sequence of Vbrio mediterranei 117-T6: a Potential Pathogen Bacteria Isolated from the Conchocelis of Pyropia.</title>
        <authorList>
            <person name="Liu Q."/>
        </authorList>
    </citation>
    <scope>NUCLEOTIDE SEQUENCE [LARGE SCALE GENOMIC DNA]</scope>
    <source>
        <strain evidence="4 7">117-T6</strain>
    </source>
</reference>
<sequence>MNIENRRQKLVNYLKHEGKTSVNDLANIFETSGATIRTDLRTLEEEGLVVRRYGSAEACGASKIGQASIEDRSMDEKQTLNLDLKSAIAKKACELIRDGDSIILDCGSTTLQMVPHLEDKLALTLMTNSMHIVNAMAQLEREHTVIIPGGTYRRISASFHGKLAEQAFSQFTFDKLFIGADGFDLNSGTTTYNEAYQVSQAMYEAANEVIVVLDSNKFGRRSPNVVVPLKDIDAVITDSNISPEHLAELESNNIKVYLV</sequence>
<dbReference type="InterPro" id="IPR001034">
    <property type="entry name" value="DeoR_HTH"/>
</dbReference>
<dbReference type="InterPro" id="IPR050313">
    <property type="entry name" value="Carb_Metab_HTH_regulators"/>
</dbReference>
<dbReference type="InterPro" id="IPR037171">
    <property type="entry name" value="NagB/RpiA_transferase-like"/>
</dbReference>
<evidence type="ECO:0000256" key="1">
    <source>
        <dbReference type="ARBA" id="ARBA00023015"/>
    </source>
</evidence>
<dbReference type="SUPFAM" id="SSF46785">
    <property type="entry name" value="Winged helix' DNA-binding domain"/>
    <property type="match status" value="1"/>
</dbReference>
<dbReference type="GO" id="GO:0003700">
    <property type="term" value="F:DNA-binding transcription factor activity"/>
    <property type="evidence" value="ECO:0007669"/>
    <property type="project" value="InterPro"/>
</dbReference>
<evidence type="ECO:0000313" key="4">
    <source>
        <dbReference type="EMBL" id="AYV24900.1"/>
    </source>
</evidence>
<dbReference type="Pfam" id="PF08220">
    <property type="entry name" value="HTH_DeoR"/>
    <property type="match status" value="1"/>
</dbReference>
<keyword evidence="1" id="KW-0805">Transcription regulation</keyword>
<dbReference type="Gene3D" id="1.10.10.10">
    <property type="entry name" value="Winged helix-like DNA-binding domain superfamily/Winged helix DNA-binding domain"/>
    <property type="match status" value="1"/>
</dbReference>
<dbReference type="Pfam" id="PF00455">
    <property type="entry name" value="DeoRC"/>
    <property type="match status" value="1"/>
</dbReference>
<protein>
    <submittedName>
        <fullName evidence="4">DNA-binding transcriptional repressor</fullName>
    </submittedName>
    <submittedName>
        <fullName evidence="5">Transcriptional regulator</fullName>
    </submittedName>
</protein>
<dbReference type="Gene3D" id="3.40.50.1360">
    <property type="match status" value="1"/>
</dbReference>
<gene>
    <name evidence="5" type="primary">srlR</name>
    <name evidence="5" type="synonym">gutR</name>
    <name evidence="5" type="ORF">COR51_22300</name>
    <name evidence="4" type="ORF">ECB94_22130</name>
</gene>
<organism evidence="4 7">
    <name type="scientific">Vibrio mediterranei</name>
    <dbReference type="NCBI Taxonomy" id="689"/>
    <lineage>
        <taxon>Bacteria</taxon>
        <taxon>Pseudomonadati</taxon>
        <taxon>Pseudomonadota</taxon>
        <taxon>Gammaproteobacteria</taxon>
        <taxon>Vibrionales</taxon>
        <taxon>Vibrionaceae</taxon>
        <taxon>Vibrio</taxon>
    </lineage>
</organism>
<reference evidence="5 6" key="2">
    <citation type="submission" date="2018-03" db="EMBL/GenBank/DDBJ databases">
        <title>Genetic Diversity and Phenotypic Plasticity of AHL Mediated Quorum Sensing in Environmental Strains of Vibrio mediterranei.</title>
        <authorList>
            <person name="Lantoine F."/>
            <person name="Vouve F."/>
        </authorList>
    </citation>
    <scope>NUCLEOTIDE SEQUENCE [LARGE SCALE GENOMIC DNA]</scope>
    <source>
        <strain evidence="5 6">17LN0615E</strain>
    </source>
</reference>
<keyword evidence="4" id="KW-0238">DNA-binding</keyword>
<dbReference type="InterPro" id="IPR014036">
    <property type="entry name" value="DeoR-like_C"/>
</dbReference>
<evidence type="ECO:0000313" key="7">
    <source>
        <dbReference type="Proteomes" id="UP000279760"/>
    </source>
</evidence>
<dbReference type="CDD" id="cd00090">
    <property type="entry name" value="HTH_ARSR"/>
    <property type="match status" value="1"/>
</dbReference>
<dbReference type="Proteomes" id="UP000238163">
    <property type="component" value="Unassembled WGS sequence"/>
</dbReference>
<dbReference type="SUPFAM" id="SSF100950">
    <property type="entry name" value="NagB/RpiA/CoA transferase-like"/>
    <property type="match status" value="1"/>
</dbReference>
<dbReference type="SMART" id="SM01134">
    <property type="entry name" value="DeoRC"/>
    <property type="match status" value="1"/>
</dbReference>
<dbReference type="PANTHER" id="PTHR30363">
    <property type="entry name" value="HTH-TYPE TRANSCRIPTIONAL REGULATOR SRLR-RELATED"/>
    <property type="match status" value="1"/>
</dbReference>
<dbReference type="InterPro" id="IPR036388">
    <property type="entry name" value="WH-like_DNA-bd_sf"/>
</dbReference>
<dbReference type="Proteomes" id="UP000279760">
    <property type="component" value="Chromosome 2"/>
</dbReference>
<keyword evidence="6" id="KW-1185">Reference proteome</keyword>
<evidence type="ECO:0000313" key="6">
    <source>
        <dbReference type="Proteomes" id="UP000238163"/>
    </source>
</evidence>
<dbReference type="InterPro" id="IPR011991">
    <property type="entry name" value="ArsR-like_HTH"/>
</dbReference>
<dbReference type="AlphaFoldDB" id="A0A2S9ZIA8"/>
<dbReference type="NCBIfam" id="NF007753">
    <property type="entry name" value="PRK10434.1"/>
    <property type="match status" value="1"/>
</dbReference>
<dbReference type="GO" id="GO:0003677">
    <property type="term" value="F:DNA binding"/>
    <property type="evidence" value="ECO:0007669"/>
    <property type="project" value="UniProtKB-KW"/>
</dbReference>
<dbReference type="EMBL" id="CP033578">
    <property type="protein sequence ID" value="AYV24900.1"/>
    <property type="molecule type" value="Genomic_DNA"/>
</dbReference>
<evidence type="ECO:0000313" key="5">
    <source>
        <dbReference type="EMBL" id="PRQ65507.1"/>
    </source>
</evidence>
<dbReference type="PROSITE" id="PS51000">
    <property type="entry name" value="HTH_DEOR_2"/>
    <property type="match status" value="1"/>
</dbReference>
<dbReference type="SMART" id="SM00420">
    <property type="entry name" value="HTH_DEOR"/>
    <property type="match status" value="1"/>
</dbReference>
<feature type="domain" description="HTH deoR-type" evidence="3">
    <location>
        <begin position="3"/>
        <end position="58"/>
    </location>
</feature>
<accession>A0A2S9ZIA8</accession>
<reference evidence="5" key="1">
    <citation type="submission" date="2017-09" db="EMBL/GenBank/DDBJ databases">
        <authorList>
            <person name="Girard L."/>
            <person name="Lami R."/>
            <person name="Suzuki M."/>
            <person name="Baudart J."/>
        </authorList>
    </citation>
    <scope>NUCLEOTIDE SEQUENCE</scope>
    <source>
        <strain evidence="5">17LN0615E</strain>
    </source>
</reference>
<name>A0A2S9ZIA8_9VIBR</name>
<dbReference type="RefSeq" id="WP_038230883.1">
    <property type="nucleotide sequence ID" value="NZ_CP033578.1"/>
</dbReference>
<evidence type="ECO:0000259" key="3">
    <source>
        <dbReference type="PROSITE" id="PS51000"/>
    </source>
</evidence>
<proteinExistence type="predicted"/>
<dbReference type="InterPro" id="IPR036390">
    <property type="entry name" value="WH_DNA-bd_sf"/>
</dbReference>
<dbReference type="GeneID" id="64087996"/>
<dbReference type="PANTHER" id="PTHR30363:SF57">
    <property type="entry name" value="GLUCITOL OPERON REPRESSOR"/>
    <property type="match status" value="1"/>
</dbReference>
<evidence type="ECO:0000256" key="2">
    <source>
        <dbReference type="ARBA" id="ARBA00023163"/>
    </source>
</evidence>